<accession>A0A3Q2WYX6</accession>
<organism evidence="1 2">
    <name type="scientific">Haplochromis burtoni</name>
    <name type="common">Burton's mouthbrooder</name>
    <name type="synonym">Chromis burtoni</name>
    <dbReference type="NCBI Taxonomy" id="8153"/>
    <lineage>
        <taxon>Eukaryota</taxon>
        <taxon>Metazoa</taxon>
        <taxon>Chordata</taxon>
        <taxon>Craniata</taxon>
        <taxon>Vertebrata</taxon>
        <taxon>Euteleostomi</taxon>
        <taxon>Actinopterygii</taxon>
        <taxon>Neopterygii</taxon>
        <taxon>Teleostei</taxon>
        <taxon>Neoteleostei</taxon>
        <taxon>Acanthomorphata</taxon>
        <taxon>Ovalentaria</taxon>
        <taxon>Cichlomorphae</taxon>
        <taxon>Cichliformes</taxon>
        <taxon>Cichlidae</taxon>
        <taxon>African cichlids</taxon>
        <taxon>Pseudocrenilabrinae</taxon>
        <taxon>Haplochromini</taxon>
        <taxon>Haplochromis</taxon>
    </lineage>
</organism>
<evidence type="ECO:0000313" key="2">
    <source>
        <dbReference type="Proteomes" id="UP000264840"/>
    </source>
</evidence>
<dbReference type="GeneTree" id="ENSGT01030000234822"/>
<protein>
    <submittedName>
        <fullName evidence="1">Uncharacterized protein</fullName>
    </submittedName>
</protein>
<dbReference type="OMA" id="SNRYCCL"/>
<reference evidence="1" key="2">
    <citation type="submission" date="2025-09" db="UniProtKB">
        <authorList>
            <consortium name="Ensembl"/>
        </authorList>
    </citation>
    <scope>IDENTIFICATION</scope>
</reference>
<dbReference type="Proteomes" id="UP000264840">
    <property type="component" value="Unplaced"/>
</dbReference>
<name>A0A3Q2WYX6_HAPBU</name>
<dbReference type="AlphaFoldDB" id="A0A3Q2WYX6"/>
<sequence>MIQSSQPRSLKFTCRGFLLHLDFDFLPCRFPWRVLDAAVLRLLLALVPGPLSLGLFSRPSKALPSLLSLKSLPCRCSPRRCRSSSLSGLSSTALSSRQKCFPWLRCCRSLNISHTSSTSHLGLWEPCRSSVLESSSCWSWQERSWISAPSTSAFSERVETSNRYCCLLRGESGRSSVESIKTAGSDRNPSSALVLSLSRSLSCGRGGPELDSASAPVCSKWLLRKVRTAQRDRRRAV</sequence>
<reference evidence="1" key="1">
    <citation type="submission" date="2025-08" db="UniProtKB">
        <authorList>
            <consortium name="Ensembl"/>
        </authorList>
    </citation>
    <scope>IDENTIFICATION</scope>
</reference>
<evidence type="ECO:0000313" key="1">
    <source>
        <dbReference type="Ensembl" id="ENSHBUP00000031787.1"/>
    </source>
</evidence>
<keyword evidence="2" id="KW-1185">Reference proteome</keyword>
<dbReference type="Ensembl" id="ENSHBUT00000024100.1">
    <property type="protein sequence ID" value="ENSHBUP00000031787.1"/>
    <property type="gene ID" value="ENSHBUG00000017681.1"/>
</dbReference>
<proteinExistence type="predicted"/>